<gene>
    <name evidence="2" type="ORF">BGZ97_007429</name>
</gene>
<protein>
    <submittedName>
        <fullName evidence="2">Uncharacterized protein</fullName>
    </submittedName>
</protein>
<evidence type="ECO:0000256" key="1">
    <source>
        <dbReference type="SAM" id="MobiDB-lite"/>
    </source>
</evidence>
<evidence type="ECO:0000313" key="2">
    <source>
        <dbReference type="EMBL" id="KAG0316084.1"/>
    </source>
</evidence>
<keyword evidence="3" id="KW-1185">Reference proteome</keyword>
<dbReference type="Proteomes" id="UP000823405">
    <property type="component" value="Unassembled WGS sequence"/>
</dbReference>
<dbReference type="EMBL" id="JAAAIN010000330">
    <property type="protein sequence ID" value="KAG0316084.1"/>
    <property type="molecule type" value="Genomic_DNA"/>
</dbReference>
<dbReference type="AlphaFoldDB" id="A0A9P6RCN3"/>
<reference evidence="2" key="1">
    <citation type="journal article" date="2020" name="Fungal Divers.">
        <title>Resolving the Mortierellaceae phylogeny through synthesis of multi-gene phylogenetics and phylogenomics.</title>
        <authorList>
            <person name="Vandepol N."/>
            <person name="Liber J."/>
            <person name="Desiro A."/>
            <person name="Na H."/>
            <person name="Kennedy M."/>
            <person name="Barry K."/>
            <person name="Grigoriev I.V."/>
            <person name="Miller A.N."/>
            <person name="O'Donnell K."/>
            <person name="Stajich J.E."/>
            <person name="Bonito G."/>
        </authorList>
    </citation>
    <scope>NUCLEOTIDE SEQUENCE</scope>
    <source>
        <strain evidence="2">NVP60</strain>
    </source>
</reference>
<accession>A0A9P6RCN3</accession>
<comment type="caution">
    <text evidence="2">The sequence shown here is derived from an EMBL/GenBank/DDBJ whole genome shotgun (WGS) entry which is preliminary data.</text>
</comment>
<evidence type="ECO:0000313" key="3">
    <source>
        <dbReference type="Proteomes" id="UP000823405"/>
    </source>
</evidence>
<name>A0A9P6RCN3_9FUNG</name>
<feature type="region of interest" description="Disordered" evidence="1">
    <location>
        <begin position="1"/>
        <end position="36"/>
    </location>
</feature>
<sequence length="123" mass="13562">MKRTMEHPSTAHAPPAKKSPYFIPRAGNPPSPPPGVTAEMCSFDICSKRLTEDDAKKLADHDRSFHRRHAVHTAINNQSKIITKAINKQSAAITAAINEQTEVLKEHTAAINNHTAAINDQYE</sequence>
<proteinExistence type="predicted"/>
<organism evidence="2 3">
    <name type="scientific">Linnemannia gamsii</name>
    <dbReference type="NCBI Taxonomy" id="64522"/>
    <lineage>
        <taxon>Eukaryota</taxon>
        <taxon>Fungi</taxon>
        <taxon>Fungi incertae sedis</taxon>
        <taxon>Mucoromycota</taxon>
        <taxon>Mortierellomycotina</taxon>
        <taxon>Mortierellomycetes</taxon>
        <taxon>Mortierellales</taxon>
        <taxon>Mortierellaceae</taxon>
        <taxon>Linnemannia</taxon>
    </lineage>
</organism>
<dbReference type="OrthoDB" id="2411003at2759"/>